<dbReference type="NCBIfam" id="NF000744">
    <property type="entry name" value="PRK00045.1-3"/>
    <property type="match status" value="1"/>
</dbReference>
<dbReference type="Gene3D" id="3.30.460.30">
    <property type="entry name" value="Glutamyl-tRNA reductase, N-terminal domain"/>
    <property type="match status" value="1"/>
</dbReference>
<dbReference type="STRING" id="1914305.BLW93_01355"/>
<dbReference type="EMBL" id="MOEN01000003">
    <property type="protein sequence ID" value="OMH41164.1"/>
    <property type="molecule type" value="Genomic_DNA"/>
</dbReference>
<comment type="function">
    <text evidence="9">Catalyzes the NADPH-dependent reduction of glutamyl-tRNA(Glu) to glutamate 1-semialdehyde (GSA).</text>
</comment>
<evidence type="ECO:0000256" key="11">
    <source>
        <dbReference type="PIRSR" id="PIRSR000445-2"/>
    </source>
</evidence>
<evidence type="ECO:0000256" key="10">
    <source>
        <dbReference type="PIRSR" id="PIRSR000445-1"/>
    </source>
</evidence>
<dbReference type="InterPro" id="IPR015896">
    <property type="entry name" value="4pyrrol_synth_GluRdtase_dimer"/>
</dbReference>
<reference evidence="18 19" key="1">
    <citation type="submission" date="2016-10" db="EMBL/GenBank/DDBJ databases">
        <title>Genome sequence of a sulfur-reducing bacterium Desulfurobacterium indicum K6013.</title>
        <authorList>
            <person name="Cao J."/>
            <person name="Shao Z."/>
            <person name="Alain K."/>
            <person name="Jebbar M."/>
        </authorList>
    </citation>
    <scope>NUCLEOTIDE SEQUENCE [LARGE SCALE GENOMIC DNA]</scope>
    <source>
        <strain evidence="18 19">K6013</strain>
    </source>
</reference>
<dbReference type="FunFam" id="3.30.460.30:FF:000001">
    <property type="entry name" value="Glutamyl-tRNA reductase"/>
    <property type="match status" value="1"/>
</dbReference>
<dbReference type="HAMAP" id="MF_00087">
    <property type="entry name" value="Glu_tRNA_reductase"/>
    <property type="match status" value="1"/>
</dbReference>
<dbReference type="PANTHER" id="PTHR43013">
    <property type="entry name" value="GLUTAMYL-TRNA REDUCTASE"/>
    <property type="match status" value="1"/>
</dbReference>
<feature type="domain" description="Quinate/shikimate 5-dehydrogenase/glutamyl-tRNA reductase" evidence="16">
    <location>
        <begin position="173"/>
        <end position="308"/>
    </location>
</feature>
<evidence type="ECO:0000256" key="1">
    <source>
        <dbReference type="ARBA" id="ARBA00005059"/>
    </source>
</evidence>
<feature type="binding site" evidence="9 11">
    <location>
        <begin position="52"/>
        <end position="55"/>
    </location>
    <ligand>
        <name>substrate</name>
    </ligand>
</feature>
<dbReference type="Pfam" id="PF00745">
    <property type="entry name" value="GlutR_dimer"/>
    <property type="match status" value="1"/>
</dbReference>
<dbReference type="SUPFAM" id="SSF51735">
    <property type="entry name" value="NAD(P)-binding Rossmann-fold domains"/>
    <property type="match status" value="1"/>
</dbReference>
<evidence type="ECO:0000256" key="13">
    <source>
        <dbReference type="PIRSR" id="PIRSR000445-4"/>
    </source>
</evidence>
<dbReference type="Gene3D" id="3.40.50.720">
    <property type="entry name" value="NAD(P)-binding Rossmann-like Domain"/>
    <property type="match status" value="1"/>
</dbReference>
<evidence type="ECO:0000259" key="17">
    <source>
        <dbReference type="Pfam" id="PF05201"/>
    </source>
</evidence>
<dbReference type="Pfam" id="PF01488">
    <property type="entry name" value="Shikimate_DH"/>
    <property type="match status" value="1"/>
</dbReference>
<dbReference type="AlphaFoldDB" id="A0A1R1MN99"/>
<comment type="pathway">
    <text evidence="1 9 14">Porphyrin-containing compound metabolism; protoporphyrin-IX biosynthesis; 5-aminolevulinate from L-glutamyl-tRNA(Glu): step 1/2.</text>
</comment>
<comment type="similarity">
    <text evidence="2 9 14">Belongs to the glutamyl-tRNA reductase family.</text>
</comment>
<evidence type="ECO:0000313" key="19">
    <source>
        <dbReference type="Proteomes" id="UP000187408"/>
    </source>
</evidence>
<feature type="binding site" evidence="9 12">
    <location>
        <begin position="191"/>
        <end position="196"/>
    </location>
    <ligand>
        <name>NADP(+)</name>
        <dbReference type="ChEBI" id="CHEBI:58349"/>
    </ligand>
</feature>
<dbReference type="InterPro" id="IPR000343">
    <property type="entry name" value="4pyrrol_synth_GluRdtase"/>
</dbReference>
<dbReference type="InterPro" id="IPR015895">
    <property type="entry name" value="4pyrrol_synth_GluRdtase_N"/>
</dbReference>
<feature type="binding site" evidence="9 11">
    <location>
        <position position="122"/>
    </location>
    <ligand>
        <name>substrate</name>
    </ligand>
</feature>
<name>A0A1R1MN99_9BACT</name>
<comment type="caution">
    <text evidence="18">The sequence shown here is derived from an EMBL/GenBank/DDBJ whole genome shotgun (WGS) entry which is preliminary data.</text>
</comment>
<proteinExistence type="inferred from homology"/>
<keyword evidence="4 9" id="KW-0521">NADP</keyword>
<dbReference type="UniPathway" id="UPA00251">
    <property type="reaction ID" value="UER00316"/>
</dbReference>
<sequence length="421" mass="47409">MGDLKLCVAGMNHKTAPVEIREKFALKDEKLEGAILELNSLPSVDECMILSTCNRVEFYFVTRNDNPFLSVKTFLSKLSGLSEDELNKYLYFKSQEEAVRHGFRVASSLDSMVIGEPQIIGQFKDAFAKAKEMGTAGVVINRFCETALKVSKRVRTETGIARNAVSISFAAVELAKKIFGYLSDKNVAIIGAGEMAELAVKHLITSGVNKVFVVNRTLEKAEKLAKEFGGKAFKLEEIESVLTMADIVISSTGAPGYVITKEMIEKVESKRHGRPLFLIDIAVPRDIDPAIDKIENVYLFDIDNLKEVVEANLEERKRAAKEAEGIIEGCVHRFLHWLKEHEVAPLIAELKQKAERIRKEELAKRLSKMNLTEEQKEQVDYLTQIIINKLLHTPITTFRQKAPDEKAYIKVFREIFGLTKE</sequence>
<comment type="domain">
    <text evidence="9">Possesses an unusual extended V-shaped dimeric structure with each monomer consisting of three distinct domains arranged along a curved 'spinal' alpha-helix. The N-terminal catalytic domain specifically recognizes the glutamate moiety of the substrate. The second domain is the NADPH-binding domain, and the third C-terminal domain is responsible for dimerization.</text>
</comment>
<evidence type="ECO:0000256" key="8">
    <source>
        <dbReference type="ARBA" id="ARBA00068659"/>
    </source>
</evidence>
<accession>A0A1R1MN99</accession>
<dbReference type="Pfam" id="PF05201">
    <property type="entry name" value="GlutR_N"/>
    <property type="match status" value="1"/>
</dbReference>
<evidence type="ECO:0000256" key="4">
    <source>
        <dbReference type="ARBA" id="ARBA00022857"/>
    </source>
</evidence>
<evidence type="ECO:0000259" key="15">
    <source>
        <dbReference type="Pfam" id="PF00745"/>
    </source>
</evidence>
<evidence type="ECO:0000313" key="18">
    <source>
        <dbReference type="EMBL" id="OMH41164.1"/>
    </source>
</evidence>
<dbReference type="PIRSF" id="PIRSF000445">
    <property type="entry name" value="4pyrrol_synth_GluRdtase"/>
    <property type="match status" value="1"/>
</dbReference>
<feature type="active site" description="Nucleophile" evidence="9 10">
    <location>
        <position position="53"/>
    </location>
</feature>
<evidence type="ECO:0000256" key="6">
    <source>
        <dbReference type="ARBA" id="ARBA00023244"/>
    </source>
</evidence>
<feature type="binding site" evidence="9 11">
    <location>
        <begin position="116"/>
        <end position="118"/>
    </location>
    <ligand>
        <name>substrate</name>
    </ligand>
</feature>
<dbReference type="SUPFAM" id="SSF69742">
    <property type="entry name" value="Glutamyl tRNA-reductase catalytic, N-terminal domain"/>
    <property type="match status" value="1"/>
</dbReference>
<dbReference type="InterPro" id="IPR036291">
    <property type="entry name" value="NAD(P)-bd_dom_sf"/>
</dbReference>
<organism evidence="18 19">
    <name type="scientific">Desulfurobacterium indicum</name>
    <dbReference type="NCBI Taxonomy" id="1914305"/>
    <lineage>
        <taxon>Bacteria</taxon>
        <taxon>Pseudomonadati</taxon>
        <taxon>Aquificota</taxon>
        <taxon>Aquificia</taxon>
        <taxon>Desulfurobacteriales</taxon>
        <taxon>Desulfurobacteriaceae</taxon>
        <taxon>Desulfurobacterium</taxon>
    </lineage>
</organism>
<gene>
    <name evidence="9" type="primary">hemA</name>
    <name evidence="18" type="ORF">BLW93_01355</name>
</gene>
<protein>
    <recommendedName>
        <fullName evidence="8 9">Glutamyl-tRNA reductase</fullName>
        <shortName evidence="9">GluTR</shortName>
        <ecNumber evidence="3 9">1.2.1.70</ecNumber>
    </recommendedName>
</protein>
<feature type="domain" description="Glutamyl-tRNA reductase N-terminal" evidence="17">
    <location>
        <begin position="10"/>
        <end position="158"/>
    </location>
</feature>
<dbReference type="FunFam" id="3.40.50.720:FF:000031">
    <property type="entry name" value="Glutamyl-tRNA reductase"/>
    <property type="match status" value="1"/>
</dbReference>
<evidence type="ECO:0000256" key="9">
    <source>
        <dbReference type="HAMAP-Rule" id="MF_00087"/>
    </source>
</evidence>
<dbReference type="EC" id="1.2.1.70" evidence="3 9"/>
<keyword evidence="5 9" id="KW-0560">Oxidoreductase</keyword>
<dbReference type="RefSeq" id="WP_076712321.1">
    <property type="nucleotide sequence ID" value="NZ_MOEN01000003.1"/>
</dbReference>
<evidence type="ECO:0000256" key="3">
    <source>
        <dbReference type="ARBA" id="ARBA00012970"/>
    </source>
</evidence>
<dbReference type="PANTHER" id="PTHR43013:SF1">
    <property type="entry name" value="GLUTAMYL-TRNA REDUCTASE"/>
    <property type="match status" value="1"/>
</dbReference>
<keyword evidence="19" id="KW-1185">Reference proteome</keyword>
<dbReference type="CDD" id="cd05213">
    <property type="entry name" value="NAD_bind_Glutamyl_tRNA_reduct"/>
    <property type="match status" value="1"/>
</dbReference>
<dbReference type="InterPro" id="IPR036343">
    <property type="entry name" value="GluRdtase_N_sf"/>
</dbReference>
<evidence type="ECO:0000256" key="14">
    <source>
        <dbReference type="RuleBase" id="RU000584"/>
    </source>
</evidence>
<comment type="catalytic activity">
    <reaction evidence="7 9 14">
        <text>(S)-4-amino-5-oxopentanoate + tRNA(Glu) + NADP(+) = L-glutamyl-tRNA(Glu) + NADPH + H(+)</text>
        <dbReference type="Rhea" id="RHEA:12344"/>
        <dbReference type="Rhea" id="RHEA-COMP:9663"/>
        <dbReference type="Rhea" id="RHEA-COMP:9680"/>
        <dbReference type="ChEBI" id="CHEBI:15378"/>
        <dbReference type="ChEBI" id="CHEBI:57501"/>
        <dbReference type="ChEBI" id="CHEBI:57783"/>
        <dbReference type="ChEBI" id="CHEBI:58349"/>
        <dbReference type="ChEBI" id="CHEBI:78442"/>
        <dbReference type="ChEBI" id="CHEBI:78520"/>
        <dbReference type="EC" id="1.2.1.70"/>
    </reaction>
</comment>
<feature type="domain" description="Tetrapyrrole biosynthesis glutamyl-tRNA reductase dimerisation" evidence="15">
    <location>
        <begin position="322"/>
        <end position="418"/>
    </location>
</feature>
<dbReference type="GO" id="GO:0008883">
    <property type="term" value="F:glutamyl-tRNA reductase activity"/>
    <property type="evidence" value="ECO:0007669"/>
    <property type="project" value="UniProtKB-UniRule"/>
</dbReference>
<dbReference type="InterPro" id="IPR006151">
    <property type="entry name" value="Shikm_DH/Glu-tRNA_Rdtase"/>
</dbReference>
<evidence type="ECO:0000256" key="12">
    <source>
        <dbReference type="PIRSR" id="PIRSR000445-3"/>
    </source>
</evidence>
<dbReference type="OrthoDB" id="110209at2"/>
<dbReference type="GO" id="GO:0050661">
    <property type="term" value="F:NADP binding"/>
    <property type="evidence" value="ECO:0007669"/>
    <property type="project" value="InterPro"/>
</dbReference>
<dbReference type="SUPFAM" id="SSF69075">
    <property type="entry name" value="Glutamyl tRNA-reductase dimerization domain"/>
    <property type="match status" value="1"/>
</dbReference>
<feature type="site" description="Important for activity" evidence="9 13">
    <location>
        <position position="101"/>
    </location>
</feature>
<evidence type="ECO:0000256" key="5">
    <source>
        <dbReference type="ARBA" id="ARBA00023002"/>
    </source>
</evidence>
<dbReference type="NCBIfam" id="TIGR01035">
    <property type="entry name" value="hemA"/>
    <property type="match status" value="1"/>
</dbReference>
<dbReference type="GO" id="GO:0019353">
    <property type="term" value="P:protoporphyrinogen IX biosynthetic process from glutamate"/>
    <property type="evidence" value="ECO:0007669"/>
    <property type="project" value="TreeGrafter"/>
</dbReference>
<keyword evidence="6 9" id="KW-0627">Porphyrin biosynthesis</keyword>
<dbReference type="Proteomes" id="UP000187408">
    <property type="component" value="Unassembled WGS sequence"/>
</dbReference>
<evidence type="ECO:0000256" key="7">
    <source>
        <dbReference type="ARBA" id="ARBA00047464"/>
    </source>
</evidence>
<evidence type="ECO:0000259" key="16">
    <source>
        <dbReference type="Pfam" id="PF01488"/>
    </source>
</evidence>
<feature type="binding site" evidence="9 11">
    <location>
        <position position="111"/>
    </location>
    <ligand>
        <name>substrate</name>
    </ligand>
</feature>
<evidence type="ECO:0000256" key="2">
    <source>
        <dbReference type="ARBA" id="ARBA00005916"/>
    </source>
</evidence>
<comment type="miscellaneous">
    <text evidence="9">During catalysis, the active site Cys acts as a nucleophile attacking the alpha-carbonyl group of tRNA-bound glutamate with the formation of a thioester intermediate between enzyme and glutamate, and the concomitant release of tRNA(Glu). The thioester intermediate is finally reduced by direct hydride transfer from NADPH, to form the product GSA.</text>
</comment>
<dbReference type="InterPro" id="IPR036453">
    <property type="entry name" value="GluRdtase_dimer_dom_sf"/>
</dbReference>
<comment type="subunit">
    <text evidence="9">Homodimer.</text>
</comment>